<dbReference type="EMBL" id="PQVF01000003">
    <property type="protein sequence ID" value="POY37969.1"/>
    <property type="molecule type" value="Genomic_DNA"/>
</dbReference>
<keyword evidence="2" id="KW-1185">Reference proteome</keyword>
<comment type="caution">
    <text evidence="1">The sequence shown here is derived from an EMBL/GenBank/DDBJ whole genome shotgun (WGS) entry which is preliminary data.</text>
</comment>
<dbReference type="AlphaFoldDB" id="A0A2S5A6N1"/>
<name>A0A2S5A6N1_9SPHI</name>
<accession>A0A2S5A6N1</accession>
<evidence type="ECO:0000313" key="1">
    <source>
        <dbReference type="EMBL" id="POY37969.1"/>
    </source>
</evidence>
<gene>
    <name evidence="1" type="ORF">C3K47_05445</name>
</gene>
<dbReference type="Proteomes" id="UP000236893">
    <property type="component" value="Unassembled WGS sequence"/>
</dbReference>
<evidence type="ECO:0000313" key="2">
    <source>
        <dbReference type="Proteomes" id="UP000236893"/>
    </source>
</evidence>
<organism evidence="1 2">
    <name type="scientific">Solitalea longa</name>
    <dbReference type="NCBI Taxonomy" id="2079460"/>
    <lineage>
        <taxon>Bacteria</taxon>
        <taxon>Pseudomonadati</taxon>
        <taxon>Bacteroidota</taxon>
        <taxon>Sphingobacteriia</taxon>
        <taxon>Sphingobacteriales</taxon>
        <taxon>Sphingobacteriaceae</taxon>
        <taxon>Solitalea</taxon>
    </lineage>
</organism>
<reference evidence="1 2" key="1">
    <citation type="submission" date="2018-01" db="EMBL/GenBank/DDBJ databases">
        <authorList>
            <person name="Gaut B.S."/>
            <person name="Morton B.R."/>
            <person name="Clegg M.T."/>
            <person name="Duvall M.R."/>
        </authorList>
    </citation>
    <scope>NUCLEOTIDE SEQUENCE [LARGE SCALE GENOMIC DNA]</scope>
    <source>
        <strain evidence="1 2">HR-AV</strain>
    </source>
</reference>
<sequence length="110" mass="12884">MKYRQVTYLTFCGFRKIIELPDSAYGEWIIYHNNTPKFYISCFSQNESDIVIKNLLDKSSETIESIIKRINHNLGIKLSFGNNPLIHIEVQTEIIELDLIPLPIDWIIEL</sequence>
<proteinExistence type="predicted"/>
<protein>
    <submittedName>
        <fullName evidence="1">Uncharacterized protein</fullName>
    </submittedName>
</protein>